<evidence type="ECO:0000313" key="2">
    <source>
        <dbReference type="EMBL" id="NYF78523.1"/>
    </source>
</evidence>
<evidence type="ECO:0000313" key="3">
    <source>
        <dbReference type="Proteomes" id="UP000589520"/>
    </source>
</evidence>
<dbReference type="AlphaFoldDB" id="A0A7Y9TRW6"/>
<dbReference type="PANTHER" id="PTHR43044">
    <property type="match status" value="1"/>
</dbReference>
<dbReference type="PANTHER" id="PTHR43044:SF1">
    <property type="entry name" value="QUINOL:CYTOCHROME C OXIDOREDUCTASE QUINONE-BINDING SUBUNIT 2"/>
    <property type="match status" value="1"/>
</dbReference>
<feature type="transmembrane region" description="Helical" evidence="1">
    <location>
        <begin position="294"/>
        <end position="313"/>
    </location>
</feature>
<evidence type="ECO:0008006" key="4">
    <source>
        <dbReference type="Google" id="ProtNLM"/>
    </source>
</evidence>
<feature type="transmembrane region" description="Helical" evidence="1">
    <location>
        <begin position="333"/>
        <end position="353"/>
    </location>
</feature>
<protein>
    <recommendedName>
        <fullName evidence="4">Quinol:cytochrome c oxidoreductase quinone-binding subunit 2</fullName>
    </recommendedName>
</protein>
<feature type="transmembrane region" description="Helical" evidence="1">
    <location>
        <begin position="169"/>
        <end position="189"/>
    </location>
</feature>
<sequence length="447" mass="50596">MSSGHEQHGVAGSHHQVGHYGPRVLPATLGSPELISAWRMRALVACVIFTLISLLFLLTPNGANHLLRAYLMGFMTCFGFAGGGLALLMLQYVSGGKWGLLLRRPLEAMTRTLPLVALMFVPIGLLMKHLYLWARYPTDATAAQAHAKGLISYEEQLVMHAKRAMLSPLHVWIQTIVIFGVVLLLMYLLNKWSLQRDADPASGTPASFDRWRVKFENLSGIGIFIYVILLTAGSIDWIKSLDVTWYSSIYGLQFLVGQGYAVLALGILTVILLSRVEPMKTLLRTTEQYDLGKFAFAFVMLNIYLSFAEFLIIWSGNVPDEIPWYLNRIHGGWWYICTLDFVCHWLIPFCLLLSRDLKRDKRRMVWLTCFMIFARLVDMFWLIEPNFKDAAGNLHLSGNISILAYITVPLAVLSLWGAYYLTQLNARPLVNVNDPHLEEILEPEHAH</sequence>
<keyword evidence="1" id="KW-0812">Transmembrane</keyword>
<keyword evidence="1" id="KW-0472">Membrane</keyword>
<dbReference type="Proteomes" id="UP000589520">
    <property type="component" value="Unassembled WGS sequence"/>
</dbReference>
<dbReference type="EMBL" id="JACCCW010000001">
    <property type="protein sequence ID" value="NYF78523.1"/>
    <property type="molecule type" value="Genomic_DNA"/>
</dbReference>
<feature type="transmembrane region" description="Helical" evidence="1">
    <location>
        <begin position="365"/>
        <end position="383"/>
    </location>
</feature>
<keyword evidence="1" id="KW-1133">Transmembrane helix</keyword>
<accession>A0A7Y9TRW6</accession>
<feature type="transmembrane region" description="Helical" evidence="1">
    <location>
        <begin position="42"/>
        <end position="63"/>
    </location>
</feature>
<evidence type="ECO:0000256" key="1">
    <source>
        <dbReference type="SAM" id="Phobius"/>
    </source>
</evidence>
<feature type="transmembrane region" description="Helical" evidence="1">
    <location>
        <begin position="218"/>
        <end position="238"/>
    </location>
</feature>
<organism evidence="2 3">
    <name type="scientific">Granulicella arctica</name>
    <dbReference type="NCBI Taxonomy" id="940613"/>
    <lineage>
        <taxon>Bacteria</taxon>
        <taxon>Pseudomonadati</taxon>
        <taxon>Acidobacteriota</taxon>
        <taxon>Terriglobia</taxon>
        <taxon>Terriglobales</taxon>
        <taxon>Acidobacteriaceae</taxon>
        <taxon>Granulicella</taxon>
    </lineage>
</organism>
<gene>
    <name evidence="2" type="ORF">HDF17_000810</name>
</gene>
<keyword evidence="3" id="KW-1185">Reference proteome</keyword>
<feature type="transmembrane region" description="Helical" evidence="1">
    <location>
        <begin position="113"/>
        <end position="134"/>
    </location>
</feature>
<comment type="caution">
    <text evidence="2">The sequence shown here is derived from an EMBL/GenBank/DDBJ whole genome shotgun (WGS) entry which is preliminary data.</text>
</comment>
<feature type="transmembrane region" description="Helical" evidence="1">
    <location>
        <begin position="403"/>
        <end position="421"/>
    </location>
</feature>
<proteinExistence type="predicted"/>
<reference evidence="2 3" key="1">
    <citation type="submission" date="2020-07" db="EMBL/GenBank/DDBJ databases">
        <title>Genomic Encyclopedia of Type Strains, Phase IV (KMG-V): Genome sequencing to study the core and pangenomes of soil and plant-associated prokaryotes.</title>
        <authorList>
            <person name="Whitman W."/>
        </authorList>
    </citation>
    <scope>NUCLEOTIDE SEQUENCE [LARGE SCALE GENOMIC DNA]</scope>
    <source>
        <strain evidence="2 3">X4EP2</strain>
    </source>
</reference>
<name>A0A7Y9TRW6_9BACT</name>
<dbReference type="RefSeq" id="WP_179487998.1">
    <property type="nucleotide sequence ID" value="NZ_JACCCW010000001.1"/>
</dbReference>
<feature type="transmembrane region" description="Helical" evidence="1">
    <location>
        <begin position="250"/>
        <end position="273"/>
    </location>
</feature>
<feature type="transmembrane region" description="Helical" evidence="1">
    <location>
        <begin position="69"/>
        <end position="93"/>
    </location>
</feature>